<accession>A0ABW3UDA9</accession>
<gene>
    <name evidence="2" type="ORF">ACFQ2X_16370</name>
</gene>
<keyword evidence="3" id="KW-1185">Reference proteome</keyword>
<dbReference type="RefSeq" id="WP_230434916.1">
    <property type="nucleotide sequence ID" value="NZ_CP087715.1"/>
</dbReference>
<dbReference type="EMBL" id="JBHTLR010000029">
    <property type="protein sequence ID" value="MFD1218177.1"/>
    <property type="molecule type" value="Genomic_DNA"/>
</dbReference>
<dbReference type="Proteomes" id="UP001597264">
    <property type="component" value="Unassembled WGS sequence"/>
</dbReference>
<dbReference type="Pfam" id="PF13670">
    <property type="entry name" value="PepSY_2"/>
    <property type="match status" value="1"/>
</dbReference>
<comment type="caution">
    <text evidence="2">The sequence shown here is derived from an EMBL/GenBank/DDBJ whole genome shotgun (WGS) entry which is preliminary data.</text>
</comment>
<evidence type="ECO:0000313" key="3">
    <source>
        <dbReference type="Proteomes" id="UP001597264"/>
    </source>
</evidence>
<reference evidence="3" key="1">
    <citation type="journal article" date="2019" name="Int. J. Syst. Evol. Microbiol.">
        <title>The Global Catalogue of Microorganisms (GCM) 10K type strain sequencing project: providing services to taxonomists for standard genome sequencing and annotation.</title>
        <authorList>
            <consortium name="The Broad Institute Genomics Platform"/>
            <consortium name="The Broad Institute Genome Sequencing Center for Infectious Disease"/>
            <person name="Wu L."/>
            <person name="Ma J."/>
        </authorList>
    </citation>
    <scope>NUCLEOTIDE SEQUENCE [LARGE SCALE GENOMIC DNA]</scope>
    <source>
        <strain evidence="3">CCUG 54356</strain>
    </source>
</reference>
<evidence type="ECO:0000259" key="1">
    <source>
        <dbReference type="Pfam" id="PF13670"/>
    </source>
</evidence>
<evidence type="ECO:0000313" key="2">
    <source>
        <dbReference type="EMBL" id="MFD1218177.1"/>
    </source>
</evidence>
<protein>
    <submittedName>
        <fullName evidence="2">PepSY domain-containing protein</fullName>
    </submittedName>
</protein>
<name>A0ABW3UDA9_9GAMM</name>
<proteinExistence type="predicted"/>
<organism evidence="2 3">
    <name type="scientific">Microbulbifer celer</name>
    <dbReference type="NCBI Taxonomy" id="435905"/>
    <lineage>
        <taxon>Bacteria</taxon>
        <taxon>Pseudomonadati</taxon>
        <taxon>Pseudomonadota</taxon>
        <taxon>Gammaproteobacteria</taxon>
        <taxon>Cellvibrionales</taxon>
        <taxon>Microbulbiferaceae</taxon>
        <taxon>Microbulbifer</taxon>
    </lineage>
</organism>
<feature type="domain" description="PepSY" evidence="1">
    <location>
        <begin position="17"/>
        <end position="92"/>
    </location>
</feature>
<sequence length="99" mass="10495">MKMIGTLSPLAPLAASVFIAVGSLGLLATNANADGKPPAGAMALSMVLTKLEQQGYTPITDVSLERGLWEVDAYKNGEKFDLKVDPNSGEVKSMKRDKD</sequence>
<dbReference type="InterPro" id="IPR025711">
    <property type="entry name" value="PepSY"/>
</dbReference>